<name>A0A1Q4HJ68_9MYCO</name>
<evidence type="ECO:0000313" key="6">
    <source>
        <dbReference type="Proteomes" id="UP000220340"/>
    </source>
</evidence>
<gene>
    <name evidence="3" type="ORF">BV510_18745</name>
    <name evidence="4" type="ORF">CRI78_04045</name>
</gene>
<dbReference type="InterPro" id="IPR002347">
    <property type="entry name" value="SDR_fam"/>
</dbReference>
<accession>A0A1Q4HJ68</accession>
<dbReference type="OrthoDB" id="7064009at2"/>
<dbReference type="FunFam" id="3.40.50.720:FF:000084">
    <property type="entry name" value="Short-chain dehydrogenase reductase"/>
    <property type="match status" value="1"/>
</dbReference>
<sequence>MTSPNTPSTETVVVTGAGSGIGRAIATTLAERGWRVVVSDIDADAAEQTRAGLTGVGHESARLDVTDAEGATRLADEVADRTGLHAWVSNAGISAMASFVDVTVEQLDRSLDINLKGVFLCGQAAARAMIRTGVRGTIVNTASMAAKQGRVPFLTDYVASKFGVLGLTQAMAFELAAHGITVNSVCPGFVATPMQTRELEWEAKLSGSTPEGVQQSWIDATPLGRLQTPDDVARAVAFLVSEDARFITGEALSVNGGAYMD</sequence>
<comment type="similarity">
    <text evidence="1">Belongs to the short-chain dehydrogenases/reductases (SDR) family.</text>
</comment>
<protein>
    <submittedName>
        <fullName evidence="3">3-ketoacyl-ACP reductase</fullName>
    </submittedName>
    <submittedName>
        <fullName evidence="4">NAD(P)-dependent oxidoreductase</fullName>
    </submittedName>
</protein>
<dbReference type="EMBL" id="MIJD01000212">
    <property type="protein sequence ID" value="OPE52102.1"/>
    <property type="molecule type" value="Genomic_DNA"/>
</dbReference>
<organism evidence="4 6">
    <name type="scientific">Mycolicibacterium diernhoferi</name>
    <dbReference type="NCBI Taxonomy" id="1801"/>
    <lineage>
        <taxon>Bacteria</taxon>
        <taxon>Bacillati</taxon>
        <taxon>Actinomycetota</taxon>
        <taxon>Actinomycetes</taxon>
        <taxon>Mycobacteriales</taxon>
        <taxon>Mycobacteriaceae</taxon>
        <taxon>Mycolicibacterium</taxon>
    </lineage>
</organism>
<dbReference type="Proteomes" id="UP000191039">
    <property type="component" value="Unassembled WGS sequence"/>
</dbReference>
<keyword evidence="2" id="KW-0560">Oxidoreductase</keyword>
<evidence type="ECO:0000313" key="3">
    <source>
        <dbReference type="EMBL" id="OPE52102.1"/>
    </source>
</evidence>
<dbReference type="EMBL" id="PDCR01000004">
    <property type="protein sequence ID" value="PEG55803.1"/>
    <property type="molecule type" value="Genomic_DNA"/>
</dbReference>
<dbReference type="Pfam" id="PF13561">
    <property type="entry name" value="adh_short_C2"/>
    <property type="match status" value="1"/>
</dbReference>
<keyword evidence="6" id="KW-1185">Reference proteome</keyword>
<evidence type="ECO:0000256" key="1">
    <source>
        <dbReference type="ARBA" id="ARBA00006484"/>
    </source>
</evidence>
<evidence type="ECO:0000313" key="4">
    <source>
        <dbReference type="EMBL" id="PEG55803.1"/>
    </source>
</evidence>
<reference evidence="4 6" key="2">
    <citation type="submission" date="2017-10" db="EMBL/GenBank/DDBJ databases">
        <title>The new phylogeny of genus Mycobacterium.</title>
        <authorList>
            <person name="Tortoli E."/>
            <person name="Trovato A."/>
            <person name="Cirillo D.M."/>
        </authorList>
    </citation>
    <scope>NUCLEOTIDE SEQUENCE [LARGE SCALE GENOMIC DNA]</scope>
    <source>
        <strain evidence="4 6">IP141170001</strain>
    </source>
</reference>
<dbReference type="PRINTS" id="PR00081">
    <property type="entry name" value="GDHRDH"/>
</dbReference>
<dbReference type="InterPro" id="IPR036291">
    <property type="entry name" value="NAD(P)-bd_dom_sf"/>
</dbReference>
<dbReference type="CDD" id="cd05233">
    <property type="entry name" value="SDR_c"/>
    <property type="match status" value="1"/>
</dbReference>
<dbReference type="AlphaFoldDB" id="A0A1Q4HJ68"/>
<reference evidence="3 5" key="1">
    <citation type="submission" date="2016-09" db="EMBL/GenBank/DDBJ databases">
        <title>genome sequences of unsequenced Mycobacteria.</title>
        <authorList>
            <person name="Greninger A.L."/>
            <person name="Jerome K.R."/>
            <person name="Mcnair B."/>
            <person name="Wallis C."/>
            <person name="Fang F."/>
        </authorList>
    </citation>
    <scope>NUCLEOTIDE SEQUENCE [LARGE SCALE GENOMIC DNA]</scope>
    <source>
        <strain evidence="3 5">BM1</strain>
    </source>
</reference>
<dbReference type="GO" id="GO:0016616">
    <property type="term" value="F:oxidoreductase activity, acting on the CH-OH group of donors, NAD or NADP as acceptor"/>
    <property type="evidence" value="ECO:0007669"/>
    <property type="project" value="TreeGrafter"/>
</dbReference>
<evidence type="ECO:0000256" key="2">
    <source>
        <dbReference type="ARBA" id="ARBA00023002"/>
    </source>
</evidence>
<proteinExistence type="inferred from homology"/>
<dbReference type="PRINTS" id="PR00080">
    <property type="entry name" value="SDRFAMILY"/>
</dbReference>
<dbReference type="PANTHER" id="PTHR42760">
    <property type="entry name" value="SHORT-CHAIN DEHYDROGENASES/REDUCTASES FAMILY MEMBER"/>
    <property type="match status" value="1"/>
</dbReference>
<dbReference type="Proteomes" id="UP000220340">
    <property type="component" value="Unassembled WGS sequence"/>
</dbReference>
<dbReference type="Gene3D" id="3.40.50.720">
    <property type="entry name" value="NAD(P)-binding Rossmann-like Domain"/>
    <property type="match status" value="1"/>
</dbReference>
<dbReference type="STRING" id="1801.BRW64_04475"/>
<dbReference type="RefSeq" id="WP_073854728.1">
    <property type="nucleotide sequence ID" value="NZ_BAAATC010000019.1"/>
</dbReference>
<comment type="caution">
    <text evidence="4">The sequence shown here is derived from an EMBL/GenBank/DDBJ whole genome shotgun (WGS) entry which is preliminary data.</text>
</comment>
<evidence type="ECO:0000313" key="5">
    <source>
        <dbReference type="Proteomes" id="UP000191039"/>
    </source>
</evidence>
<dbReference type="SUPFAM" id="SSF51735">
    <property type="entry name" value="NAD(P)-binding Rossmann-fold domains"/>
    <property type="match status" value="1"/>
</dbReference>